<keyword evidence="3" id="KW-0808">Transferase</keyword>
<dbReference type="Gene3D" id="1.10.10.10">
    <property type="entry name" value="Winged helix-like DNA-binding domain superfamily/Winged helix DNA-binding domain"/>
    <property type="match status" value="1"/>
</dbReference>
<evidence type="ECO:0000313" key="4">
    <source>
        <dbReference type="Proteomes" id="UP000194841"/>
    </source>
</evidence>
<dbReference type="InterPro" id="IPR036388">
    <property type="entry name" value="WH-like_DNA-bd_sf"/>
</dbReference>
<keyword evidence="3" id="KW-0489">Methyltransferase</keyword>
<dbReference type="InterPro" id="IPR052520">
    <property type="entry name" value="ATL_DNA_repair"/>
</dbReference>
<dbReference type="Pfam" id="PF01035">
    <property type="entry name" value="DNA_binding_1"/>
    <property type="match status" value="1"/>
</dbReference>
<dbReference type="EMBL" id="MWPV01000002">
    <property type="protein sequence ID" value="OUL58138.1"/>
    <property type="molecule type" value="Genomic_DNA"/>
</dbReference>
<comment type="caution">
    <text evidence="3">The sequence shown here is derived from an EMBL/GenBank/DDBJ whole genome shotgun (WGS) entry which is preliminary data.</text>
</comment>
<dbReference type="OrthoDB" id="9132167at2"/>
<protein>
    <submittedName>
        <fullName evidence="3">Cysteine methyltransferase</fullName>
    </submittedName>
</protein>
<organism evidence="3 4">
    <name type="scientific">Pseudoalteromonas ulvae</name>
    <dbReference type="NCBI Taxonomy" id="107327"/>
    <lineage>
        <taxon>Bacteria</taxon>
        <taxon>Pseudomonadati</taxon>
        <taxon>Pseudomonadota</taxon>
        <taxon>Gammaproteobacteria</taxon>
        <taxon>Alteromonadales</taxon>
        <taxon>Pseudoalteromonadaceae</taxon>
        <taxon>Pseudoalteromonas</taxon>
    </lineage>
</organism>
<dbReference type="InterPro" id="IPR036217">
    <property type="entry name" value="MethylDNA_cys_MeTrfase_DNAb"/>
</dbReference>
<keyword evidence="1" id="KW-0227">DNA damage</keyword>
<dbReference type="Proteomes" id="UP000194841">
    <property type="component" value="Unassembled WGS sequence"/>
</dbReference>
<evidence type="ECO:0000313" key="3">
    <source>
        <dbReference type="EMBL" id="OUL58138.1"/>
    </source>
</evidence>
<reference evidence="3 4" key="1">
    <citation type="submission" date="2017-02" db="EMBL/GenBank/DDBJ databases">
        <title>Pseudoalteromonas ulvae TC14 Genome.</title>
        <authorList>
            <person name="Molmeret M."/>
        </authorList>
    </citation>
    <scope>NUCLEOTIDE SEQUENCE [LARGE SCALE GENOMIC DNA]</scope>
    <source>
        <strain evidence="3">TC14</strain>
    </source>
</reference>
<dbReference type="PANTHER" id="PTHR42942">
    <property type="entry name" value="6-O-METHYLGUANINE DNA METHYLTRANSFERASE"/>
    <property type="match status" value="1"/>
</dbReference>
<dbReference type="PANTHER" id="PTHR42942:SF1">
    <property type="entry name" value="ALKYLTRANSFERASE-LIKE PROTEIN 1"/>
    <property type="match status" value="1"/>
</dbReference>
<dbReference type="InterPro" id="IPR014048">
    <property type="entry name" value="MethylDNA_cys_MeTrfase_DNA-bd"/>
</dbReference>
<gene>
    <name evidence="3" type="ORF">B1199_07225</name>
</gene>
<dbReference type="GO" id="GO:0008168">
    <property type="term" value="F:methyltransferase activity"/>
    <property type="evidence" value="ECO:0007669"/>
    <property type="project" value="UniProtKB-KW"/>
</dbReference>
<dbReference type="GO" id="GO:0006281">
    <property type="term" value="P:DNA repair"/>
    <property type="evidence" value="ECO:0007669"/>
    <property type="project" value="InterPro"/>
</dbReference>
<dbReference type="SUPFAM" id="SSF46767">
    <property type="entry name" value="Methylated DNA-protein cysteine methyltransferase, C-terminal domain"/>
    <property type="match status" value="1"/>
</dbReference>
<keyword evidence="4" id="KW-1185">Reference proteome</keyword>
<evidence type="ECO:0000256" key="1">
    <source>
        <dbReference type="ARBA" id="ARBA00022763"/>
    </source>
</evidence>
<dbReference type="AlphaFoldDB" id="A0A244CRE1"/>
<feature type="domain" description="Methylated-DNA-[protein]-cysteine S-methyltransferase DNA binding" evidence="2">
    <location>
        <begin position="15"/>
        <end position="95"/>
    </location>
</feature>
<sequence length="111" mass="12629">MARQKEERNELESKQAHIWTVVGAVPAGTVASYGQVAKLAGLPGYARFVGRCLKDLPEGSTLPWYRIINSQGKISFAKDSEKYLKQLNCLQKEGIIFRNDRVDLKKYQWKV</sequence>
<name>A0A244CRE1_PSEDV</name>
<accession>A0A244CRE1</accession>
<evidence type="ECO:0000259" key="2">
    <source>
        <dbReference type="Pfam" id="PF01035"/>
    </source>
</evidence>
<dbReference type="RefSeq" id="WP_086743444.1">
    <property type="nucleotide sequence ID" value="NZ_MWPV01000002.1"/>
</dbReference>
<proteinExistence type="predicted"/>
<dbReference type="CDD" id="cd06445">
    <property type="entry name" value="ATase"/>
    <property type="match status" value="1"/>
</dbReference>
<dbReference type="GO" id="GO:0032259">
    <property type="term" value="P:methylation"/>
    <property type="evidence" value="ECO:0007669"/>
    <property type="project" value="UniProtKB-KW"/>
</dbReference>